<dbReference type="EC" id="2.3.1.28" evidence="4 10"/>
<dbReference type="NCBIfam" id="NF000491">
    <property type="entry name" value="chloram_CatA"/>
    <property type="match status" value="1"/>
</dbReference>
<dbReference type="PROSITE" id="PS00100">
    <property type="entry name" value="CAT"/>
    <property type="match status" value="1"/>
</dbReference>
<evidence type="ECO:0000313" key="12">
    <source>
        <dbReference type="EMBL" id="PUA34778.1"/>
    </source>
</evidence>
<keyword evidence="6 10" id="KW-0808">Transferase</keyword>
<gene>
    <name evidence="12" type="primary">catA</name>
    <name evidence="12" type="ORF">C8Z91_33410</name>
</gene>
<accession>A0A2T6FS88</accession>
<dbReference type="Proteomes" id="UP000244184">
    <property type="component" value="Unassembled WGS sequence"/>
</dbReference>
<dbReference type="EMBL" id="PYHP01000099">
    <property type="protein sequence ID" value="PUA34778.1"/>
    <property type="molecule type" value="Genomic_DNA"/>
</dbReference>
<dbReference type="AlphaFoldDB" id="A0A2T6FS88"/>
<evidence type="ECO:0000256" key="2">
    <source>
        <dbReference type="ARBA" id="ARBA00010571"/>
    </source>
</evidence>
<evidence type="ECO:0000256" key="5">
    <source>
        <dbReference type="ARBA" id="ARBA00020291"/>
    </source>
</evidence>
<keyword evidence="7 10" id="KW-0046">Antibiotic resistance</keyword>
<evidence type="ECO:0000256" key="10">
    <source>
        <dbReference type="RuleBase" id="RU000503"/>
    </source>
</evidence>
<evidence type="ECO:0000256" key="1">
    <source>
        <dbReference type="ARBA" id="ARBA00002150"/>
    </source>
</evidence>
<dbReference type="InterPro" id="IPR001707">
    <property type="entry name" value="Cmp_AcTrfase"/>
</dbReference>
<comment type="function">
    <text evidence="1 10">This enzyme is an effector of chloramphenicol resistance in bacteria.</text>
</comment>
<evidence type="ECO:0000256" key="11">
    <source>
        <dbReference type="RuleBase" id="RU004156"/>
    </source>
</evidence>
<name>A0A2T6FS88_9BACL</name>
<dbReference type="PANTHER" id="PTHR38474:SF2">
    <property type="entry name" value="CHLORAMPHENICOL ACETYLTRANSFERASE"/>
    <property type="match status" value="1"/>
</dbReference>
<dbReference type="Gene3D" id="3.30.559.10">
    <property type="entry name" value="Chloramphenicol acetyltransferase-like domain"/>
    <property type="match status" value="1"/>
</dbReference>
<evidence type="ECO:0000313" key="13">
    <source>
        <dbReference type="Proteomes" id="UP000244184"/>
    </source>
</evidence>
<dbReference type="SUPFAM" id="SSF52777">
    <property type="entry name" value="CoA-dependent acyltransferases"/>
    <property type="match status" value="1"/>
</dbReference>
<comment type="caution">
    <text evidence="12">The sequence shown here is derived from an EMBL/GenBank/DDBJ whole genome shotgun (WGS) entry which is preliminary data.</text>
</comment>
<evidence type="ECO:0000256" key="4">
    <source>
        <dbReference type="ARBA" id="ARBA00013235"/>
    </source>
</evidence>
<organism evidence="12 13">
    <name type="scientific">Paenibacillus elgii</name>
    <dbReference type="NCBI Taxonomy" id="189691"/>
    <lineage>
        <taxon>Bacteria</taxon>
        <taxon>Bacillati</taxon>
        <taxon>Bacillota</taxon>
        <taxon>Bacilli</taxon>
        <taxon>Bacillales</taxon>
        <taxon>Paenibacillaceae</taxon>
        <taxon>Paenibacillus</taxon>
    </lineage>
</organism>
<evidence type="ECO:0000256" key="9">
    <source>
        <dbReference type="PIRSR" id="PIRSR000440-1"/>
    </source>
</evidence>
<dbReference type="GO" id="GO:0046677">
    <property type="term" value="P:response to antibiotic"/>
    <property type="evidence" value="ECO:0007669"/>
    <property type="project" value="UniProtKB-KW"/>
</dbReference>
<keyword evidence="8 10" id="KW-0012">Acyltransferase</keyword>
<dbReference type="InterPro" id="IPR023213">
    <property type="entry name" value="CAT-like_dom_sf"/>
</dbReference>
<evidence type="ECO:0000256" key="3">
    <source>
        <dbReference type="ARBA" id="ARBA00011233"/>
    </source>
</evidence>
<comment type="similarity">
    <text evidence="2 11">Belongs to the chloramphenicol acetyltransferase family.</text>
</comment>
<evidence type="ECO:0000256" key="6">
    <source>
        <dbReference type="ARBA" id="ARBA00022679"/>
    </source>
</evidence>
<feature type="active site" description="Proton acceptor" evidence="9">
    <location>
        <position position="190"/>
    </location>
</feature>
<evidence type="ECO:0000256" key="8">
    <source>
        <dbReference type="ARBA" id="ARBA00023315"/>
    </source>
</evidence>
<sequence length="224" mass="26064">MNFTVIDMNKWERRSYFEHYMNATRCTFSITANLNITQLLPILRTKGIKLYPAFLYMVTKTVNAHREFRVCFNKEGELGYWEKMLPSFTFFHNDDKTFSTMWTDYSNDFDVFYQNYLDDMSKYGEVKGLSAKENEPPNTVNVSCIPWVSFTGFNLNIYTDGRYLLPITTCGKYFEQAGEILLPVSLQVHHAVCDGYHAGVFINELQEMANNCEQWLRSDPAASS</sequence>
<dbReference type="PIRSF" id="PIRSF000440">
    <property type="entry name" value="CAT"/>
    <property type="match status" value="1"/>
</dbReference>
<protein>
    <recommendedName>
        <fullName evidence="5 10">Chloramphenicol acetyltransferase</fullName>
        <ecNumber evidence="4 10">2.3.1.28</ecNumber>
    </recommendedName>
</protein>
<dbReference type="GO" id="GO:0008811">
    <property type="term" value="F:chloramphenicol O-acetyltransferase activity"/>
    <property type="evidence" value="ECO:0007669"/>
    <property type="project" value="UniProtKB-EC"/>
</dbReference>
<dbReference type="PANTHER" id="PTHR38474">
    <property type="entry name" value="SLR0299 PROTEIN"/>
    <property type="match status" value="1"/>
</dbReference>
<dbReference type="InterPro" id="IPR018372">
    <property type="entry name" value="Chloramphenicol_AcTrfase_AS"/>
</dbReference>
<evidence type="ECO:0000256" key="7">
    <source>
        <dbReference type="ARBA" id="ARBA00023251"/>
    </source>
</evidence>
<dbReference type="RefSeq" id="WP_108534985.1">
    <property type="nucleotide sequence ID" value="NZ_PYHP01000099.1"/>
</dbReference>
<dbReference type="SMART" id="SM01059">
    <property type="entry name" value="CAT"/>
    <property type="match status" value="1"/>
</dbReference>
<reference evidence="12 13" key="1">
    <citation type="submission" date="2018-03" db="EMBL/GenBank/DDBJ databases">
        <title>Genome sequence of Paenibacillus elgii strain AC13 an antimicrobial compound producing bacteria.</title>
        <authorList>
            <person name="Kurokawa A.S."/>
            <person name="Araujo J.F."/>
            <person name="Costa R.A."/>
            <person name="Ortega D.B."/>
            <person name="Pires A.S."/>
            <person name="Pappas G.J.Jr."/>
            <person name="Franco O.L."/>
            <person name="Barreto C."/>
            <person name="Magalhaes B.S."/>
            <person name="Kruger R.H."/>
        </authorList>
    </citation>
    <scope>NUCLEOTIDE SEQUENCE [LARGE SCALE GENOMIC DNA]</scope>
    <source>
        <strain evidence="12 13">AC13</strain>
    </source>
</reference>
<dbReference type="Pfam" id="PF00302">
    <property type="entry name" value="CAT"/>
    <property type="match status" value="1"/>
</dbReference>
<proteinExistence type="inferred from homology"/>
<comment type="catalytic activity">
    <reaction evidence="10">
        <text>chloramphenicol + acetyl-CoA = chloramphenicol 3-acetate + CoA</text>
        <dbReference type="Rhea" id="RHEA:18421"/>
        <dbReference type="ChEBI" id="CHEBI:16730"/>
        <dbReference type="ChEBI" id="CHEBI:17698"/>
        <dbReference type="ChEBI" id="CHEBI:57287"/>
        <dbReference type="ChEBI" id="CHEBI:57288"/>
        <dbReference type="EC" id="2.3.1.28"/>
    </reaction>
</comment>
<comment type="subunit">
    <text evidence="3">Homotrimer.</text>
</comment>